<protein>
    <submittedName>
        <fullName evidence="1">Uncharacterized protein</fullName>
    </submittedName>
</protein>
<organism evidence="1 2">
    <name type="scientific">Chara braunii</name>
    <name type="common">Braun's stonewort</name>
    <dbReference type="NCBI Taxonomy" id="69332"/>
    <lineage>
        <taxon>Eukaryota</taxon>
        <taxon>Viridiplantae</taxon>
        <taxon>Streptophyta</taxon>
        <taxon>Charophyceae</taxon>
        <taxon>Charales</taxon>
        <taxon>Characeae</taxon>
        <taxon>Chara</taxon>
    </lineage>
</organism>
<gene>
    <name evidence="1" type="ORF">CBR_g2658</name>
</gene>
<sequence>MAESRSGKYNYRQFRDLSLQRQQMTSQVKNMYASVVKYGGGGDPGVGKQVLWCQKRQDHTLVVFDDDTVEKWPLEVEGVASSSDSGKGEVTAVVVNKGGSRPSVKKKKPRLFLEHPGIAVGRPWKKMGLSQETWQERMDNAQCLKRGTPGHVIAWCPLIRNPKASRQ</sequence>
<name>A0A388KDL5_CHABU</name>
<evidence type="ECO:0000313" key="2">
    <source>
        <dbReference type="Proteomes" id="UP000265515"/>
    </source>
</evidence>
<comment type="caution">
    <text evidence="1">The sequence shown here is derived from an EMBL/GenBank/DDBJ whole genome shotgun (WGS) entry which is preliminary data.</text>
</comment>
<evidence type="ECO:0000313" key="1">
    <source>
        <dbReference type="EMBL" id="GBG68107.1"/>
    </source>
</evidence>
<accession>A0A388KDL5</accession>
<keyword evidence="2" id="KW-1185">Reference proteome</keyword>
<dbReference type="AlphaFoldDB" id="A0A388KDL5"/>
<dbReference type="EMBL" id="BFEA01000096">
    <property type="protein sequence ID" value="GBG68107.1"/>
    <property type="molecule type" value="Genomic_DNA"/>
</dbReference>
<reference evidence="1 2" key="1">
    <citation type="journal article" date="2018" name="Cell">
        <title>The Chara Genome: Secondary Complexity and Implications for Plant Terrestrialization.</title>
        <authorList>
            <person name="Nishiyama T."/>
            <person name="Sakayama H."/>
            <person name="Vries J.D."/>
            <person name="Buschmann H."/>
            <person name="Saint-Marcoux D."/>
            <person name="Ullrich K.K."/>
            <person name="Haas F.B."/>
            <person name="Vanderstraeten L."/>
            <person name="Becker D."/>
            <person name="Lang D."/>
            <person name="Vosolsobe S."/>
            <person name="Rombauts S."/>
            <person name="Wilhelmsson P.K.I."/>
            <person name="Janitza P."/>
            <person name="Kern R."/>
            <person name="Heyl A."/>
            <person name="Rumpler F."/>
            <person name="Villalobos L.I.A.C."/>
            <person name="Clay J.M."/>
            <person name="Skokan R."/>
            <person name="Toyoda A."/>
            <person name="Suzuki Y."/>
            <person name="Kagoshima H."/>
            <person name="Schijlen E."/>
            <person name="Tajeshwar N."/>
            <person name="Catarino B."/>
            <person name="Hetherington A.J."/>
            <person name="Saltykova A."/>
            <person name="Bonnot C."/>
            <person name="Breuninger H."/>
            <person name="Symeonidi A."/>
            <person name="Radhakrishnan G.V."/>
            <person name="Van Nieuwerburgh F."/>
            <person name="Deforce D."/>
            <person name="Chang C."/>
            <person name="Karol K.G."/>
            <person name="Hedrich R."/>
            <person name="Ulvskov P."/>
            <person name="Glockner G."/>
            <person name="Delwiche C.F."/>
            <person name="Petrasek J."/>
            <person name="Van de Peer Y."/>
            <person name="Friml J."/>
            <person name="Beilby M."/>
            <person name="Dolan L."/>
            <person name="Kohara Y."/>
            <person name="Sugano S."/>
            <person name="Fujiyama A."/>
            <person name="Delaux P.-M."/>
            <person name="Quint M."/>
            <person name="TheiBen G."/>
            <person name="Hagemann M."/>
            <person name="Harholt J."/>
            <person name="Dunand C."/>
            <person name="Zachgo S."/>
            <person name="Langdale J."/>
            <person name="Maumus F."/>
            <person name="Straeten D.V.D."/>
            <person name="Gould S.B."/>
            <person name="Rensing S.A."/>
        </authorList>
    </citation>
    <scope>NUCLEOTIDE SEQUENCE [LARGE SCALE GENOMIC DNA]</scope>
    <source>
        <strain evidence="1 2">S276</strain>
    </source>
</reference>
<proteinExistence type="predicted"/>
<dbReference type="Proteomes" id="UP000265515">
    <property type="component" value="Unassembled WGS sequence"/>
</dbReference>
<dbReference type="Gramene" id="GBG68107">
    <property type="protein sequence ID" value="GBG68107"/>
    <property type="gene ID" value="CBR_g2658"/>
</dbReference>